<dbReference type="GO" id="GO:0004497">
    <property type="term" value="F:monooxygenase activity"/>
    <property type="evidence" value="ECO:0007669"/>
    <property type="project" value="UniProtKB-KW"/>
</dbReference>
<dbReference type="PANTHER" id="PTHR24305:SF96">
    <property type="entry name" value="CYTOCHROME P450 MONOOXYGENASE STCB-RELATED"/>
    <property type="match status" value="1"/>
</dbReference>
<dbReference type="SUPFAM" id="SSF48264">
    <property type="entry name" value="Cytochrome P450"/>
    <property type="match status" value="1"/>
</dbReference>
<evidence type="ECO:0000256" key="4">
    <source>
        <dbReference type="ARBA" id="ARBA00022723"/>
    </source>
</evidence>
<proteinExistence type="inferred from homology"/>
<dbReference type="AlphaFoldDB" id="A0A1Q8S9B4"/>
<evidence type="ECO:0000256" key="5">
    <source>
        <dbReference type="ARBA" id="ARBA00023002"/>
    </source>
</evidence>
<dbReference type="GO" id="GO:0005506">
    <property type="term" value="F:iron ion binding"/>
    <property type="evidence" value="ECO:0007669"/>
    <property type="project" value="InterPro"/>
</dbReference>
<dbReference type="InterPro" id="IPR002401">
    <property type="entry name" value="Cyt_P450_E_grp-I"/>
</dbReference>
<dbReference type="Gene3D" id="1.10.630.10">
    <property type="entry name" value="Cytochrome P450"/>
    <property type="match status" value="1"/>
</dbReference>
<evidence type="ECO:0000256" key="7">
    <source>
        <dbReference type="PIRSR" id="PIRSR602401-1"/>
    </source>
</evidence>
<dbReference type="GO" id="GO:0016705">
    <property type="term" value="F:oxidoreductase activity, acting on paired donors, with incorporation or reduction of molecular oxygen"/>
    <property type="evidence" value="ECO:0007669"/>
    <property type="project" value="InterPro"/>
</dbReference>
<comment type="caution">
    <text evidence="9">The sequence shown here is derived from an EMBL/GenBank/DDBJ whole genome shotgun (WGS) entry which is preliminary data.</text>
</comment>
<evidence type="ECO:0000313" key="10">
    <source>
        <dbReference type="Proteomes" id="UP000186583"/>
    </source>
</evidence>
<dbReference type="PROSITE" id="PS00086">
    <property type="entry name" value="CYTOCHROME_P450"/>
    <property type="match status" value="1"/>
</dbReference>
<comment type="cofactor">
    <cofactor evidence="1 7">
        <name>heme</name>
        <dbReference type="ChEBI" id="CHEBI:30413"/>
    </cofactor>
</comment>
<reference evidence="9 10" key="1">
    <citation type="submission" date="2016-11" db="EMBL/GenBank/DDBJ databases">
        <title>Draft Genome Assembly of Colletotrichum chlorophyti a pathogen of herbaceous plants.</title>
        <authorList>
            <person name="Gan P."/>
            <person name="Narusaka M."/>
            <person name="Tsushima A."/>
            <person name="Narusaka Y."/>
            <person name="Takano Y."/>
            <person name="Shirasu K."/>
        </authorList>
    </citation>
    <scope>NUCLEOTIDE SEQUENCE [LARGE SCALE GENOMIC DNA]</scope>
    <source>
        <strain evidence="9 10">NTL11</strain>
    </source>
</reference>
<accession>A0A1Q8S9B4</accession>
<dbReference type="CDD" id="cd11059">
    <property type="entry name" value="CYP_fungal"/>
    <property type="match status" value="1"/>
</dbReference>
<dbReference type="PRINTS" id="PR00385">
    <property type="entry name" value="P450"/>
</dbReference>
<evidence type="ECO:0000256" key="8">
    <source>
        <dbReference type="RuleBase" id="RU000461"/>
    </source>
</evidence>
<dbReference type="InterPro" id="IPR050121">
    <property type="entry name" value="Cytochrome_P450_monoxygenase"/>
</dbReference>
<comment type="similarity">
    <text evidence="2 8">Belongs to the cytochrome P450 family.</text>
</comment>
<dbReference type="InterPro" id="IPR001128">
    <property type="entry name" value="Cyt_P450"/>
</dbReference>
<dbReference type="InterPro" id="IPR017972">
    <property type="entry name" value="Cyt_P450_CS"/>
</dbReference>
<dbReference type="Pfam" id="PF00067">
    <property type="entry name" value="p450"/>
    <property type="match status" value="1"/>
</dbReference>
<feature type="binding site" description="axial binding residue" evidence="7">
    <location>
        <position position="453"/>
    </location>
    <ligand>
        <name>heme</name>
        <dbReference type="ChEBI" id="CHEBI:30413"/>
    </ligand>
    <ligandPart>
        <name>Fe</name>
        <dbReference type="ChEBI" id="CHEBI:18248"/>
    </ligandPart>
</feature>
<dbReference type="OrthoDB" id="1470350at2759"/>
<dbReference type="Proteomes" id="UP000186583">
    <property type="component" value="Unassembled WGS sequence"/>
</dbReference>
<keyword evidence="10" id="KW-1185">Reference proteome</keyword>
<keyword evidence="3 7" id="KW-0349">Heme</keyword>
<name>A0A1Q8S9B4_9PEZI</name>
<evidence type="ECO:0000313" key="9">
    <source>
        <dbReference type="EMBL" id="OLN97995.1"/>
    </source>
</evidence>
<sequence length="508" mass="56922">MALFDQAGLLLFLATAIVAVLVYRAWTASTSPLFHIPAPWYANFTGNVLKYHTVAGRRMFYIHALHQKYGPVVRISPYEVSVADPDSFIAIHRMGSGFNKARFYKDFIGKSKPGIFSMTDTRDHAARRKLFARAFSTSSLRENCEVTVREKVEKAVERISTEAKEGCADIHKWWMLMATDIVGQLCFGESFGMLELGEKNHYVQVLDAVASASTIRYELPWLHSVLCRLPLKSMQLITNTRGEMFAYSKRAVENLRRNRDNKSNLFATILAECGTGIDGNERLVEDIVRGEAANMMIAGSDTVSSSLTYLIWSILKRPGLLERLTQELSGLDNNFDDAELERLPLLNAVINESLRLYGSVQGSMPRTTPASGVTFCGIFIPGGTVVTTQTYTMHRLSEVFPDPFRWVSLNAGTLTEAAYQFDHRFDEKRFLPGNPTERQKQVFSPFGSGSRSCLGVSLAKMEMRLATVLLLRRFPGLKLSDKMTDEMMEMASFMIVKPVANKCDVTSS</sequence>
<keyword evidence="6 7" id="KW-0408">Iron</keyword>
<dbReference type="InterPro" id="IPR036396">
    <property type="entry name" value="Cyt_P450_sf"/>
</dbReference>
<protein>
    <submittedName>
        <fullName evidence="9">Putative sterigmatocystin biosynthesis P450 monooxygenase STCB-like protein 6</fullName>
    </submittedName>
</protein>
<dbReference type="GO" id="GO:0020037">
    <property type="term" value="F:heme binding"/>
    <property type="evidence" value="ECO:0007669"/>
    <property type="project" value="InterPro"/>
</dbReference>
<dbReference type="STRING" id="708187.A0A1Q8S9B4"/>
<evidence type="ECO:0000256" key="6">
    <source>
        <dbReference type="ARBA" id="ARBA00023004"/>
    </source>
</evidence>
<evidence type="ECO:0000256" key="3">
    <source>
        <dbReference type="ARBA" id="ARBA00022617"/>
    </source>
</evidence>
<keyword evidence="4 7" id="KW-0479">Metal-binding</keyword>
<gene>
    <name evidence="9" type="ORF">CCHL11_06813</name>
</gene>
<dbReference type="PANTHER" id="PTHR24305">
    <property type="entry name" value="CYTOCHROME P450"/>
    <property type="match status" value="1"/>
</dbReference>
<organism evidence="9 10">
    <name type="scientific">Colletotrichum chlorophyti</name>
    <dbReference type="NCBI Taxonomy" id="708187"/>
    <lineage>
        <taxon>Eukaryota</taxon>
        <taxon>Fungi</taxon>
        <taxon>Dikarya</taxon>
        <taxon>Ascomycota</taxon>
        <taxon>Pezizomycotina</taxon>
        <taxon>Sordariomycetes</taxon>
        <taxon>Hypocreomycetidae</taxon>
        <taxon>Glomerellales</taxon>
        <taxon>Glomerellaceae</taxon>
        <taxon>Colletotrichum</taxon>
    </lineage>
</organism>
<evidence type="ECO:0000256" key="1">
    <source>
        <dbReference type="ARBA" id="ARBA00001971"/>
    </source>
</evidence>
<dbReference type="EMBL" id="MPGH01000001">
    <property type="protein sequence ID" value="OLN97995.1"/>
    <property type="molecule type" value="Genomic_DNA"/>
</dbReference>
<keyword evidence="5 8" id="KW-0560">Oxidoreductase</keyword>
<keyword evidence="8 9" id="KW-0503">Monooxygenase</keyword>
<evidence type="ECO:0000256" key="2">
    <source>
        <dbReference type="ARBA" id="ARBA00010617"/>
    </source>
</evidence>
<dbReference type="PRINTS" id="PR00463">
    <property type="entry name" value="EP450I"/>
</dbReference>